<gene>
    <name evidence="6" type="ORF">Clopa_4322</name>
</gene>
<dbReference type="PATRIC" id="fig|86416.3.peg.4333"/>
<dbReference type="Gene3D" id="3.40.50.1980">
    <property type="entry name" value="Nitrogenase molybdenum iron protein domain"/>
    <property type="match status" value="1"/>
</dbReference>
<reference evidence="6 7" key="1">
    <citation type="submission" date="2012-01" db="EMBL/GenBank/DDBJ databases">
        <title>Complete sequence of chromosome of Clostridium pasteurianum BC1.</title>
        <authorList>
            <consortium name="US DOE Joint Genome Institute"/>
            <person name="Lucas S."/>
            <person name="Han J."/>
            <person name="Lapidus A."/>
            <person name="Cheng J.-F."/>
            <person name="Goodwin L."/>
            <person name="Pitluck S."/>
            <person name="Peters L."/>
            <person name="Mikhailova N."/>
            <person name="Teshima H."/>
            <person name="Detter J.C."/>
            <person name="Han C."/>
            <person name="Tapia R."/>
            <person name="Land M."/>
            <person name="Hauser L."/>
            <person name="Kyrpides N."/>
            <person name="Ivanova N."/>
            <person name="Pagani I."/>
            <person name="Dunn J."/>
            <person name="Taghavi S."/>
            <person name="Francis A."/>
            <person name="van der Lelie D."/>
            <person name="Woyke T."/>
        </authorList>
    </citation>
    <scope>NUCLEOTIDE SEQUENCE [LARGE SCALE GENOMIC DNA]</scope>
    <source>
        <strain evidence="6 7">BC1</strain>
    </source>
</reference>
<feature type="chain" id="PRO_5038696002" evidence="5">
    <location>
        <begin position="20"/>
        <end position="300"/>
    </location>
</feature>
<keyword evidence="4 5" id="KW-0732">Signal</keyword>
<dbReference type="SUPFAM" id="SSF53807">
    <property type="entry name" value="Helical backbone' metal receptor"/>
    <property type="match status" value="1"/>
</dbReference>
<evidence type="ECO:0000256" key="4">
    <source>
        <dbReference type="ARBA" id="ARBA00022729"/>
    </source>
</evidence>
<dbReference type="EMBL" id="CP003261">
    <property type="protein sequence ID" value="AGK99040.1"/>
    <property type="molecule type" value="Genomic_DNA"/>
</dbReference>
<accession>R4KHG0</accession>
<dbReference type="Pfam" id="PF01297">
    <property type="entry name" value="ZnuA"/>
    <property type="match status" value="1"/>
</dbReference>
<name>R4KHG0_CLOPA</name>
<dbReference type="HOGENOM" id="CLU_905216_0_0_9"/>
<dbReference type="InterPro" id="IPR006129">
    <property type="entry name" value="AdhesinB"/>
</dbReference>
<evidence type="ECO:0000256" key="1">
    <source>
        <dbReference type="ARBA" id="ARBA00004196"/>
    </source>
</evidence>
<dbReference type="GO" id="GO:0030313">
    <property type="term" value="C:cell envelope"/>
    <property type="evidence" value="ECO:0007669"/>
    <property type="project" value="UniProtKB-SubCell"/>
</dbReference>
<keyword evidence="2" id="KW-0813">Transport</keyword>
<dbReference type="eggNOG" id="COG0803">
    <property type="taxonomic scope" value="Bacteria"/>
</dbReference>
<evidence type="ECO:0000313" key="6">
    <source>
        <dbReference type="EMBL" id="AGK99040.1"/>
    </source>
</evidence>
<dbReference type="STRING" id="86416.Clopa_4322"/>
<feature type="signal peptide" evidence="5">
    <location>
        <begin position="1"/>
        <end position="19"/>
    </location>
</feature>
<dbReference type="PRINTS" id="PR00691">
    <property type="entry name" value="ADHESINB"/>
</dbReference>
<organism evidence="6 7">
    <name type="scientific">Clostridium pasteurianum BC1</name>
    <dbReference type="NCBI Taxonomy" id="86416"/>
    <lineage>
        <taxon>Bacteria</taxon>
        <taxon>Bacillati</taxon>
        <taxon>Bacillota</taxon>
        <taxon>Clostridia</taxon>
        <taxon>Eubacteriales</taxon>
        <taxon>Clostridiaceae</taxon>
        <taxon>Clostridium</taxon>
    </lineage>
</organism>
<sequence length="300" mass="35040">MKKLICLFFLSIIIILQSACDKNININSNTENNKKVIKNLDIMITNKYLYNIVKDIAGDNNNLEFMLKSENEDFTYTDDSILNVGKQDLFIYTGAGFENWIDDFLSKVDKSKVSIINSSRGVSLLTYNDKNSKSYGQKNPYYWMDIDNYRTMLLNIKNAIEEKDPKNRNEYETNFRNSIKNVDEYGNIIKDITSKMSEYTVITDTDRFDYLLKSQNLKSIKFYRNDQGNISPEDNQRVSTEKDSGRKLCFIYDDDKDLQQNKDIIDRYGIQPIKLTVYNPNMSYIDMLKSNIESFKNAAK</sequence>
<proteinExistence type="predicted"/>
<dbReference type="Proteomes" id="UP000013523">
    <property type="component" value="Chromosome"/>
</dbReference>
<keyword evidence="7" id="KW-1185">Reference proteome</keyword>
<protein>
    <submittedName>
        <fullName evidence="6">ABC-type metal ion transport system, periplasmic component/surface adhesin</fullName>
    </submittedName>
</protein>
<keyword evidence="3" id="KW-0479">Metal-binding</keyword>
<dbReference type="PANTHER" id="PTHR42953:SF1">
    <property type="entry name" value="METAL-BINDING PROTEIN HI_0362-RELATED"/>
    <property type="match status" value="1"/>
</dbReference>
<dbReference type="InterPro" id="IPR050492">
    <property type="entry name" value="Bact_metal-bind_prot9"/>
</dbReference>
<dbReference type="GO" id="GO:0046872">
    <property type="term" value="F:metal ion binding"/>
    <property type="evidence" value="ECO:0007669"/>
    <property type="project" value="UniProtKB-KW"/>
</dbReference>
<dbReference type="GO" id="GO:0030001">
    <property type="term" value="P:metal ion transport"/>
    <property type="evidence" value="ECO:0007669"/>
    <property type="project" value="InterPro"/>
</dbReference>
<dbReference type="OrthoDB" id="1929331at2"/>
<evidence type="ECO:0000256" key="2">
    <source>
        <dbReference type="ARBA" id="ARBA00022448"/>
    </source>
</evidence>
<evidence type="ECO:0000256" key="3">
    <source>
        <dbReference type="ARBA" id="ARBA00022723"/>
    </source>
</evidence>
<dbReference type="InterPro" id="IPR006127">
    <property type="entry name" value="ZnuA-like"/>
</dbReference>
<dbReference type="AlphaFoldDB" id="R4KHG0"/>
<dbReference type="PANTHER" id="PTHR42953">
    <property type="entry name" value="HIGH-AFFINITY ZINC UPTAKE SYSTEM PROTEIN ZNUA-RELATED"/>
    <property type="match status" value="1"/>
</dbReference>
<evidence type="ECO:0000313" key="7">
    <source>
        <dbReference type="Proteomes" id="UP000013523"/>
    </source>
</evidence>
<evidence type="ECO:0000256" key="5">
    <source>
        <dbReference type="SAM" id="SignalP"/>
    </source>
</evidence>
<comment type="subcellular location">
    <subcellularLocation>
        <location evidence="1">Cell envelope</location>
    </subcellularLocation>
</comment>
<dbReference type="KEGG" id="cpas:Clopa_4322"/>
<dbReference type="RefSeq" id="WP_015617314.1">
    <property type="nucleotide sequence ID" value="NC_021182.1"/>
</dbReference>
<dbReference type="GO" id="GO:0007155">
    <property type="term" value="P:cell adhesion"/>
    <property type="evidence" value="ECO:0007669"/>
    <property type="project" value="InterPro"/>
</dbReference>